<evidence type="ECO:0000313" key="1">
    <source>
        <dbReference type="EMBL" id="KAA3158809.1"/>
    </source>
</evidence>
<evidence type="ECO:0000313" key="2">
    <source>
        <dbReference type="Proteomes" id="UP000324870"/>
    </source>
</evidence>
<gene>
    <name evidence="1" type="ORF">F2A26_09715</name>
</gene>
<protein>
    <submittedName>
        <fullName evidence="1">Recombinase</fullName>
    </submittedName>
</protein>
<dbReference type="RefSeq" id="WP_130063243.1">
    <property type="nucleotide sequence ID" value="NZ_JAJCKI010000012.1"/>
</dbReference>
<accession>A0ABQ6S2D1</accession>
<proteinExistence type="predicted"/>
<keyword evidence="2" id="KW-1185">Reference proteome</keyword>
<dbReference type="Pfam" id="PF05766">
    <property type="entry name" value="NinG"/>
    <property type="match status" value="1"/>
</dbReference>
<dbReference type="InterPro" id="IPR008713">
    <property type="entry name" value="Phage_lambda_NinG"/>
</dbReference>
<organism evidence="1 2">
    <name type="scientific">Alistipes finegoldii</name>
    <dbReference type="NCBI Taxonomy" id="214856"/>
    <lineage>
        <taxon>Bacteria</taxon>
        <taxon>Pseudomonadati</taxon>
        <taxon>Bacteroidota</taxon>
        <taxon>Bacteroidia</taxon>
        <taxon>Bacteroidales</taxon>
        <taxon>Rikenellaceae</taxon>
        <taxon>Alistipes</taxon>
    </lineage>
</organism>
<sequence>MTKPELDYDRYFSLYIRHRDCPDGRGYCITCGAPITPKTCDCGHYIGRAHKATRWDERNCHAQCKNCNERLEGLIPVYRKVLIRLYGLPTVEELERKKRTIFKLSRSEMSDKINYYKRLIRNV</sequence>
<comment type="caution">
    <text evidence="1">The sequence shown here is derived from an EMBL/GenBank/DDBJ whole genome shotgun (WGS) entry which is preliminary data.</text>
</comment>
<dbReference type="EMBL" id="VVND01000015">
    <property type="protein sequence ID" value="KAA3158809.1"/>
    <property type="molecule type" value="Genomic_DNA"/>
</dbReference>
<name>A0ABQ6S2D1_9BACT</name>
<dbReference type="Proteomes" id="UP000324870">
    <property type="component" value="Unassembled WGS sequence"/>
</dbReference>
<reference evidence="1 2" key="1">
    <citation type="journal article" date="2019" name="Nat. Med.">
        <title>A library of human gut bacterial isolates paired with longitudinal multiomics data enables mechanistic microbiome research.</title>
        <authorList>
            <person name="Poyet M."/>
            <person name="Groussin M."/>
            <person name="Gibbons S.M."/>
            <person name="Avila-Pacheco J."/>
            <person name="Jiang X."/>
            <person name="Kearney S.M."/>
            <person name="Perrotta A.R."/>
            <person name="Berdy B."/>
            <person name="Zhao S."/>
            <person name="Lieberman T.D."/>
            <person name="Swanson P.K."/>
            <person name="Smith M."/>
            <person name="Roesemann S."/>
            <person name="Alexander J.E."/>
            <person name="Rich S.A."/>
            <person name="Livny J."/>
            <person name="Vlamakis H."/>
            <person name="Clish C."/>
            <person name="Bullock K."/>
            <person name="Deik A."/>
            <person name="Scott J."/>
            <person name="Pierce K.A."/>
            <person name="Xavier R.J."/>
            <person name="Alm E.J."/>
        </authorList>
    </citation>
    <scope>NUCLEOTIDE SEQUENCE [LARGE SCALE GENOMIC DNA]</scope>
    <source>
        <strain evidence="1 2">BIOML-A1</strain>
    </source>
</reference>